<keyword evidence="4" id="KW-1185">Reference proteome</keyword>
<dbReference type="PANTHER" id="PTHR45947:SF3">
    <property type="entry name" value="SULFOQUINOVOSYL TRANSFERASE SQD2"/>
    <property type="match status" value="1"/>
</dbReference>
<protein>
    <submittedName>
        <fullName evidence="3">Glycosyltransferase family 4 protein</fullName>
    </submittedName>
</protein>
<dbReference type="Pfam" id="PF00534">
    <property type="entry name" value="Glycos_transf_1"/>
    <property type="match status" value="1"/>
</dbReference>
<dbReference type="CDD" id="cd03801">
    <property type="entry name" value="GT4_PimA-like"/>
    <property type="match status" value="1"/>
</dbReference>
<evidence type="ECO:0000313" key="4">
    <source>
        <dbReference type="Proteomes" id="UP001652431"/>
    </source>
</evidence>
<dbReference type="Gene3D" id="3.40.50.2000">
    <property type="entry name" value="Glycogen Phosphorylase B"/>
    <property type="match status" value="2"/>
</dbReference>
<sequence>MRILSITAQKPDSTGSGVYLTELVKGFARQGHEQAVTAGVYQEDRTVFPDGVEFYPVYFCTEELPFPIAGMSDEMPYESTVYGQMTAEMVRQFKETFAAHIKEAVESFGPDLIICHHLYLLTALVKDMFPRRKVYGFCHNTDLRQMEKTPLERKFIRKQIQKLDAIFALHEEQREEIIRIYDVDRERIRIAGTGFNSSVFYPERPERDGKLRLIFAGKLSEKKGVISLLRCLRHLPWESGKMELLLAGGYGNEEEYAQIKQLAGEAPCPVHFLGRISQEELAKAYNRSDIFVLPSFFDGMPLTMIEAMACGDKVVITELPGIRPWVEEHVPGAPVFFVEPPQMRNTDEPVREALPEFEKRLAEKIVECAAMKDMGQPDLSRVSWENVCRTVLEEYGKKGTGNIGRDEEEGYVY</sequence>
<dbReference type="Pfam" id="PF13439">
    <property type="entry name" value="Glyco_transf_4"/>
    <property type="match status" value="1"/>
</dbReference>
<accession>A0ABT2RJ03</accession>
<dbReference type="PANTHER" id="PTHR45947">
    <property type="entry name" value="SULFOQUINOVOSYL TRANSFERASE SQD2"/>
    <property type="match status" value="1"/>
</dbReference>
<feature type="domain" description="Glycosyl transferase family 1" evidence="1">
    <location>
        <begin position="205"/>
        <end position="354"/>
    </location>
</feature>
<evidence type="ECO:0000313" key="3">
    <source>
        <dbReference type="EMBL" id="MCU6685390.1"/>
    </source>
</evidence>
<feature type="domain" description="Glycosyltransferase subfamily 4-like N-terminal" evidence="2">
    <location>
        <begin position="15"/>
        <end position="196"/>
    </location>
</feature>
<dbReference type="InterPro" id="IPR050194">
    <property type="entry name" value="Glycosyltransferase_grp1"/>
</dbReference>
<dbReference type="EMBL" id="JAOQJU010000001">
    <property type="protein sequence ID" value="MCU6685390.1"/>
    <property type="molecule type" value="Genomic_DNA"/>
</dbReference>
<evidence type="ECO:0000259" key="1">
    <source>
        <dbReference type="Pfam" id="PF00534"/>
    </source>
</evidence>
<comment type="caution">
    <text evidence="3">The sequence shown here is derived from an EMBL/GenBank/DDBJ whole genome shotgun (WGS) entry which is preliminary data.</text>
</comment>
<dbReference type="InterPro" id="IPR001296">
    <property type="entry name" value="Glyco_trans_1"/>
</dbReference>
<gene>
    <name evidence="3" type="ORF">OCV99_02285</name>
</gene>
<dbReference type="RefSeq" id="WP_158367732.1">
    <property type="nucleotide sequence ID" value="NZ_JAOQJU010000001.1"/>
</dbReference>
<dbReference type="Proteomes" id="UP001652431">
    <property type="component" value="Unassembled WGS sequence"/>
</dbReference>
<name>A0ABT2RJ03_9FIRM</name>
<evidence type="ECO:0000259" key="2">
    <source>
        <dbReference type="Pfam" id="PF13439"/>
    </source>
</evidence>
<organism evidence="3 4">
    <name type="scientific">Dorea acetigenes</name>
    <dbReference type="NCBI Taxonomy" id="2981787"/>
    <lineage>
        <taxon>Bacteria</taxon>
        <taxon>Bacillati</taxon>
        <taxon>Bacillota</taxon>
        <taxon>Clostridia</taxon>
        <taxon>Lachnospirales</taxon>
        <taxon>Lachnospiraceae</taxon>
        <taxon>Dorea</taxon>
    </lineage>
</organism>
<dbReference type="SUPFAM" id="SSF53756">
    <property type="entry name" value="UDP-Glycosyltransferase/glycogen phosphorylase"/>
    <property type="match status" value="1"/>
</dbReference>
<dbReference type="InterPro" id="IPR028098">
    <property type="entry name" value="Glyco_trans_4-like_N"/>
</dbReference>
<reference evidence="3 4" key="1">
    <citation type="journal article" date="2021" name="ISME Commun">
        <title>Automated analysis of genomic sequences facilitates high-throughput and comprehensive description of bacteria.</title>
        <authorList>
            <person name="Hitch T.C.A."/>
        </authorList>
    </citation>
    <scope>NUCLEOTIDE SEQUENCE [LARGE SCALE GENOMIC DNA]</scope>
    <source>
        <strain evidence="3 4">Sanger_03</strain>
    </source>
</reference>
<proteinExistence type="predicted"/>